<gene>
    <name evidence="2" type="ORF">K435DRAFT_822896</name>
</gene>
<dbReference type="EMBL" id="ML179640">
    <property type="protein sequence ID" value="THU83800.1"/>
    <property type="molecule type" value="Genomic_DNA"/>
</dbReference>
<keyword evidence="3" id="KW-1185">Reference proteome</keyword>
<dbReference type="InterPro" id="IPR041078">
    <property type="entry name" value="Plavaka"/>
</dbReference>
<evidence type="ECO:0000256" key="1">
    <source>
        <dbReference type="SAM" id="MobiDB-lite"/>
    </source>
</evidence>
<accession>A0A4S8L5S6</accession>
<dbReference type="OrthoDB" id="3239511at2759"/>
<proteinExistence type="predicted"/>
<sequence length="881" mass="102186">MDRRLTDTLRGSRITYLGRKAVERATVSSDIVTQRIKYLEGFCPFNSHIQNLLDQYELNDIKTIYHPASRRPTQIQQFGEYKSVQDSQERQPPPDTEPWRPFCSQTDFEVAELALSSSMNKAQITKLIDLFHRVTYGHDKFNTIQSESDLQKTWELAGEKTTKFVKDQIIVPYRDEEQKFEVLYRPLWDWLEELLCSKEVVSQMEWDAKQLFKFNEKEWCRFIDEPWTADRWWDIQSSLPPNGKPLCVLIYADKNKLSSFGTAKGYPVIARCANLPIEIRNGVGPGGGRVVGWHPIVSEESAHSGKKDFVDFKSIVWHESASKIFESIFQYSQTGYAMICGDLVHRLLFPLLMIASSDYEEQCIMCLIRGLMGLCPCPKCLIPKENLSDLSRVDQPCSASHTVEVHNQIGVMRTKAEKEEILRKYNMRPYLPVFLKMANSDPYSAVSFDDLHFQYSGLGGDHLIPQLKAHISNFTQAHQASTELDKRFDSMPRWRGLNHFKSIMTQSFNDGSKHQDIAKIFLYAAHGIIDQKVDKAAYQLMKCLQQYNNMTMYANLHVQTEDTIASGRKSVQKFADELQKYIKLNKDPELSKSWNFIKLHYHVHLFDDIQQKGVLWNMSTKPNEKFHGPLWKIYHLRTNYKDIVNQYTTLIRARIDALDGYPREDPDSKLTEEDEEEEMDEAMDNAHALGSISKIITLQDIENDHASNSSFSRFRIRLSDFMSDLLPTSGILLPNGKRINFKSHEKIQPYKLLKIDYESLENWHFHDQPRHDFVIFKTELGPVFAQLCYVFTCTIEDMIYPIALVHAYKRISRALQLDKDFGYLRLRREKQSESISVRSIIRGAVVINASNEPTLYEVLLMDVLDSDMFLRINTYFPGCTN</sequence>
<organism evidence="2 3">
    <name type="scientific">Dendrothele bispora (strain CBS 962.96)</name>
    <dbReference type="NCBI Taxonomy" id="1314807"/>
    <lineage>
        <taxon>Eukaryota</taxon>
        <taxon>Fungi</taxon>
        <taxon>Dikarya</taxon>
        <taxon>Basidiomycota</taxon>
        <taxon>Agaricomycotina</taxon>
        <taxon>Agaricomycetes</taxon>
        <taxon>Agaricomycetidae</taxon>
        <taxon>Agaricales</taxon>
        <taxon>Agaricales incertae sedis</taxon>
        <taxon>Dendrothele</taxon>
    </lineage>
</organism>
<evidence type="ECO:0000313" key="3">
    <source>
        <dbReference type="Proteomes" id="UP000297245"/>
    </source>
</evidence>
<name>A0A4S8L5S6_DENBC</name>
<dbReference type="Proteomes" id="UP000297245">
    <property type="component" value="Unassembled WGS sequence"/>
</dbReference>
<dbReference type="Pfam" id="PF18759">
    <property type="entry name" value="Plavaka"/>
    <property type="match status" value="1"/>
</dbReference>
<dbReference type="AlphaFoldDB" id="A0A4S8L5S6"/>
<reference evidence="2 3" key="1">
    <citation type="journal article" date="2019" name="Nat. Ecol. Evol.">
        <title>Megaphylogeny resolves global patterns of mushroom evolution.</title>
        <authorList>
            <person name="Varga T."/>
            <person name="Krizsan K."/>
            <person name="Foldi C."/>
            <person name="Dima B."/>
            <person name="Sanchez-Garcia M."/>
            <person name="Sanchez-Ramirez S."/>
            <person name="Szollosi G.J."/>
            <person name="Szarkandi J.G."/>
            <person name="Papp V."/>
            <person name="Albert L."/>
            <person name="Andreopoulos W."/>
            <person name="Angelini C."/>
            <person name="Antonin V."/>
            <person name="Barry K.W."/>
            <person name="Bougher N.L."/>
            <person name="Buchanan P."/>
            <person name="Buyck B."/>
            <person name="Bense V."/>
            <person name="Catcheside P."/>
            <person name="Chovatia M."/>
            <person name="Cooper J."/>
            <person name="Damon W."/>
            <person name="Desjardin D."/>
            <person name="Finy P."/>
            <person name="Geml J."/>
            <person name="Haridas S."/>
            <person name="Hughes K."/>
            <person name="Justo A."/>
            <person name="Karasinski D."/>
            <person name="Kautmanova I."/>
            <person name="Kiss B."/>
            <person name="Kocsube S."/>
            <person name="Kotiranta H."/>
            <person name="LaButti K.M."/>
            <person name="Lechner B.E."/>
            <person name="Liimatainen K."/>
            <person name="Lipzen A."/>
            <person name="Lukacs Z."/>
            <person name="Mihaltcheva S."/>
            <person name="Morgado L.N."/>
            <person name="Niskanen T."/>
            <person name="Noordeloos M.E."/>
            <person name="Ohm R.A."/>
            <person name="Ortiz-Santana B."/>
            <person name="Ovrebo C."/>
            <person name="Racz N."/>
            <person name="Riley R."/>
            <person name="Savchenko A."/>
            <person name="Shiryaev A."/>
            <person name="Soop K."/>
            <person name="Spirin V."/>
            <person name="Szebenyi C."/>
            <person name="Tomsovsky M."/>
            <person name="Tulloss R.E."/>
            <person name="Uehling J."/>
            <person name="Grigoriev I.V."/>
            <person name="Vagvolgyi C."/>
            <person name="Papp T."/>
            <person name="Martin F.M."/>
            <person name="Miettinen O."/>
            <person name="Hibbett D.S."/>
            <person name="Nagy L.G."/>
        </authorList>
    </citation>
    <scope>NUCLEOTIDE SEQUENCE [LARGE SCALE GENOMIC DNA]</scope>
    <source>
        <strain evidence="2 3">CBS 962.96</strain>
    </source>
</reference>
<feature type="region of interest" description="Disordered" evidence="1">
    <location>
        <begin position="80"/>
        <end position="100"/>
    </location>
</feature>
<protein>
    <submittedName>
        <fullName evidence="2">Uncharacterized protein</fullName>
    </submittedName>
</protein>
<evidence type="ECO:0000313" key="2">
    <source>
        <dbReference type="EMBL" id="THU83800.1"/>
    </source>
</evidence>